<dbReference type="Proteomes" id="UP000789405">
    <property type="component" value="Unassembled WGS sequence"/>
</dbReference>
<accession>A0A9N9CAZ1</accession>
<sequence length="103" mass="12178">MIIYINFTNQSNENLTLPLTQGSLIAYKDNYVIEGSDDKQDIYESELAYLHKILDKTKELLEESHSKPKRHLWLKNVQPNFKLLEKMNDDILLLNNRRTMPKT</sequence>
<organism evidence="1 2">
    <name type="scientific">Dentiscutata erythropus</name>
    <dbReference type="NCBI Taxonomy" id="1348616"/>
    <lineage>
        <taxon>Eukaryota</taxon>
        <taxon>Fungi</taxon>
        <taxon>Fungi incertae sedis</taxon>
        <taxon>Mucoromycota</taxon>
        <taxon>Glomeromycotina</taxon>
        <taxon>Glomeromycetes</taxon>
        <taxon>Diversisporales</taxon>
        <taxon>Gigasporaceae</taxon>
        <taxon>Dentiscutata</taxon>
    </lineage>
</organism>
<gene>
    <name evidence="1" type="ORF">DERYTH_LOCUS7288</name>
</gene>
<name>A0A9N9CAZ1_9GLOM</name>
<dbReference type="OrthoDB" id="2422714at2759"/>
<dbReference type="EMBL" id="CAJVPY010003517">
    <property type="protein sequence ID" value="CAG8593722.1"/>
    <property type="molecule type" value="Genomic_DNA"/>
</dbReference>
<reference evidence="1" key="1">
    <citation type="submission" date="2021-06" db="EMBL/GenBank/DDBJ databases">
        <authorList>
            <person name="Kallberg Y."/>
            <person name="Tangrot J."/>
            <person name="Rosling A."/>
        </authorList>
    </citation>
    <scope>NUCLEOTIDE SEQUENCE</scope>
    <source>
        <strain evidence="1">MA453B</strain>
    </source>
</reference>
<comment type="caution">
    <text evidence="1">The sequence shown here is derived from an EMBL/GenBank/DDBJ whole genome shotgun (WGS) entry which is preliminary data.</text>
</comment>
<dbReference type="AlphaFoldDB" id="A0A9N9CAZ1"/>
<evidence type="ECO:0000313" key="2">
    <source>
        <dbReference type="Proteomes" id="UP000789405"/>
    </source>
</evidence>
<evidence type="ECO:0000313" key="1">
    <source>
        <dbReference type="EMBL" id="CAG8593722.1"/>
    </source>
</evidence>
<protein>
    <submittedName>
        <fullName evidence="1">7098_t:CDS:1</fullName>
    </submittedName>
</protein>
<keyword evidence="2" id="KW-1185">Reference proteome</keyword>
<proteinExistence type="predicted"/>